<dbReference type="Gene3D" id="3.40.190.10">
    <property type="entry name" value="Periplasmic binding protein-like II"/>
    <property type="match status" value="2"/>
</dbReference>
<accession>A0ABP7KTV7</accession>
<evidence type="ECO:0000313" key="6">
    <source>
        <dbReference type="Proteomes" id="UP001499994"/>
    </source>
</evidence>
<name>A0ABP7KTV7_9GAMM</name>
<evidence type="ECO:0000259" key="4">
    <source>
        <dbReference type="SMART" id="SM00062"/>
    </source>
</evidence>
<dbReference type="SUPFAM" id="SSF53850">
    <property type="entry name" value="Periplasmic binding protein-like II"/>
    <property type="match status" value="1"/>
</dbReference>
<keyword evidence="6" id="KW-1185">Reference proteome</keyword>
<evidence type="ECO:0000256" key="3">
    <source>
        <dbReference type="SAM" id="SignalP"/>
    </source>
</evidence>
<evidence type="ECO:0000256" key="1">
    <source>
        <dbReference type="ARBA" id="ARBA00010333"/>
    </source>
</evidence>
<protein>
    <submittedName>
        <fullName evidence="5">ABC transporter substrate-binding protein</fullName>
    </submittedName>
</protein>
<sequence length="272" mass="29292">MKKYAAALSASTLLLAACSTQAATLKAGELSIGSDLTYPPYNFLKDKKPAGFDAEFMTMLAEKMALNPVVKDTRFASLIIGLKSQRFDVIASTLYVTPERAEQVDFIPYMKTGGSLIVQHGSNWQPQQPEDLCGKKVGSIKGGAWIPRLNKVSTEYCQPKGLGNVEVKEFPSSPEVTQALLSGAIAVQYEDAAVAKATVEKTGNRLGISSNTLLYPVVVGLAVNKHNTELRGQLTQAFDSVVASGQYQQLLNKYNVQMPDAQEAKQALAGTL</sequence>
<feature type="signal peptide" evidence="3">
    <location>
        <begin position="1"/>
        <end position="22"/>
    </location>
</feature>
<reference evidence="6" key="1">
    <citation type="journal article" date="2019" name="Int. J. Syst. Evol. Microbiol.">
        <title>The Global Catalogue of Microorganisms (GCM) 10K type strain sequencing project: providing services to taxonomists for standard genome sequencing and annotation.</title>
        <authorList>
            <consortium name="The Broad Institute Genomics Platform"/>
            <consortium name="The Broad Institute Genome Sequencing Center for Infectious Disease"/>
            <person name="Wu L."/>
            <person name="Ma J."/>
        </authorList>
    </citation>
    <scope>NUCLEOTIDE SEQUENCE [LARGE SCALE GENOMIC DNA]</scope>
    <source>
        <strain evidence="6">JCM 17201</strain>
    </source>
</reference>
<organism evidence="5 6">
    <name type="scientific">Gibbsiella dentisursi</name>
    <dbReference type="NCBI Taxonomy" id="796890"/>
    <lineage>
        <taxon>Bacteria</taxon>
        <taxon>Pseudomonadati</taxon>
        <taxon>Pseudomonadota</taxon>
        <taxon>Gammaproteobacteria</taxon>
        <taxon>Enterobacterales</taxon>
        <taxon>Yersiniaceae</taxon>
        <taxon>Gibbsiella</taxon>
    </lineage>
</organism>
<keyword evidence="2 3" id="KW-0732">Signal</keyword>
<dbReference type="InterPro" id="IPR001638">
    <property type="entry name" value="Solute-binding_3/MltF_N"/>
</dbReference>
<feature type="domain" description="Solute-binding protein family 3/N-terminal" evidence="4">
    <location>
        <begin position="29"/>
        <end position="258"/>
    </location>
</feature>
<evidence type="ECO:0000256" key="2">
    <source>
        <dbReference type="ARBA" id="ARBA00022729"/>
    </source>
</evidence>
<comment type="similarity">
    <text evidence="1">Belongs to the bacterial solute-binding protein 3 family.</text>
</comment>
<dbReference type="PANTHER" id="PTHR35936:SF17">
    <property type="entry name" value="ARGININE-BINDING EXTRACELLULAR PROTEIN ARTP"/>
    <property type="match status" value="1"/>
</dbReference>
<evidence type="ECO:0000313" key="5">
    <source>
        <dbReference type="EMBL" id="GAA3887044.1"/>
    </source>
</evidence>
<dbReference type="PROSITE" id="PS51257">
    <property type="entry name" value="PROKAR_LIPOPROTEIN"/>
    <property type="match status" value="1"/>
</dbReference>
<dbReference type="Pfam" id="PF00497">
    <property type="entry name" value="SBP_bac_3"/>
    <property type="match status" value="1"/>
</dbReference>
<dbReference type="PANTHER" id="PTHR35936">
    <property type="entry name" value="MEMBRANE-BOUND LYTIC MUREIN TRANSGLYCOSYLASE F"/>
    <property type="match status" value="1"/>
</dbReference>
<dbReference type="EMBL" id="BAABDG010000002">
    <property type="protein sequence ID" value="GAA3887044.1"/>
    <property type="molecule type" value="Genomic_DNA"/>
</dbReference>
<comment type="caution">
    <text evidence="5">The sequence shown here is derived from an EMBL/GenBank/DDBJ whole genome shotgun (WGS) entry which is preliminary data.</text>
</comment>
<dbReference type="RefSeq" id="WP_279028982.1">
    <property type="nucleotide sequence ID" value="NZ_BAABDG010000002.1"/>
</dbReference>
<dbReference type="SMART" id="SM00062">
    <property type="entry name" value="PBPb"/>
    <property type="match status" value="1"/>
</dbReference>
<dbReference type="Proteomes" id="UP001499994">
    <property type="component" value="Unassembled WGS sequence"/>
</dbReference>
<gene>
    <name evidence="5" type="ORF">GCM10022405_10820</name>
</gene>
<proteinExistence type="inferred from homology"/>
<feature type="chain" id="PRO_5045713599" evidence="3">
    <location>
        <begin position="23"/>
        <end position="272"/>
    </location>
</feature>